<dbReference type="Proteomes" id="UP000683925">
    <property type="component" value="Unassembled WGS sequence"/>
</dbReference>
<protein>
    <submittedName>
        <fullName evidence="2">Uncharacterized protein</fullName>
    </submittedName>
</protein>
<name>A0A8S1X2L4_PAROT</name>
<sequence length="844" mass="99381">MDKKTKYKLLGLTALVGLTSYFYIQKERNKPMSQKMAQNFKGLQKKIDYYFSGKSAEEMIQLVRNNDEFVEMLLKEAGNYIDLKKIDEEISKIDFIRQLSTINQQINQLLEIRLVVQYISKNSLQLVQEQIIEKLASQRVTIMQSNTQFGEATINFVKYVQCSFLQLISELEKVLQDLQSPQRIVAANFYFMCILDYFNNILTQYPNFRNFIAIVLLEKIGQNQFGFDFYHDCTDLYYVNTVQTCQKLNTCDCCIFDLLCRYISILQSPVQQKFFEFMKCNQIFQTHEHLKQMGQILFKNTFYLGGQLSEDSLHFLATFSPLFGLLLEATSNKSIQEGLLKCEEFGIVIQYLEKVINNHENQFLNRLLASLIDVYSILYPLFYNESALKQIVNDEEKIKQILSTFFGALLNLECREMFDSNKQNEISILDWFALNMGTIFTQQLLGNISVEFIQQLLKQKEIEKGLLFTYMYCLRVSQNKRIQDRQQKKKNVDINSFITKLISLVVISQLKNDFSNKNMDLIINNLGFVDADERSNIFLNILKIQFEIPSMNVNYLKYVSAKCQQLSQETYHSFSGFYTNVLNPTTLSFDQYMISMQLGVIYGKADSFLAQIGQGFLRDLQQFEQYKDFLQRDLILIVDLMENPYYFANVLIHNKNCPQDIYQQLLVKVAISIYQLNPKVTFLQLLQQMSLFIKVEVLPQFIKDLFIVNKDNTIKLKEQQQEVWPFQCLQRDCSSVQIYMNLVKDEFLFNELLQDLESFEFLSRIQEIMFNCPNFIQIIYQLLLCVQRLELKIWIGKILFYAKKFRDVNQECDTLLKSKECQSFILEMPDNFRTYMLFDKNAIK</sequence>
<evidence type="ECO:0000313" key="3">
    <source>
        <dbReference type="Proteomes" id="UP000683925"/>
    </source>
</evidence>
<dbReference type="OMA" id="DNFRTYM"/>
<proteinExistence type="predicted"/>
<evidence type="ECO:0000256" key="1">
    <source>
        <dbReference type="SAM" id="Phobius"/>
    </source>
</evidence>
<accession>A0A8S1X2L4</accession>
<feature type="transmembrane region" description="Helical" evidence="1">
    <location>
        <begin position="7"/>
        <end position="24"/>
    </location>
</feature>
<gene>
    <name evidence="2" type="ORF">POCTA_138.1.T1070121</name>
</gene>
<dbReference type="AlphaFoldDB" id="A0A8S1X2L4"/>
<dbReference type="EMBL" id="CAJJDP010000107">
    <property type="protein sequence ID" value="CAD8194729.1"/>
    <property type="molecule type" value="Genomic_DNA"/>
</dbReference>
<dbReference type="OrthoDB" id="301388at2759"/>
<comment type="caution">
    <text evidence="2">The sequence shown here is derived from an EMBL/GenBank/DDBJ whole genome shotgun (WGS) entry which is preliminary data.</text>
</comment>
<keyword evidence="1" id="KW-0812">Transmembrane</keyword>
<reference evidence="2" key="1">
    <citation type="submission" date="2021-01" db="EMBL/GenBank/DDBJ databases">
        <authorList>
            <consortium name="Genoscope - CEA"/>
            <person name="William W."/>
        </authorList>
    </citation>
    <scope>NUCLEOTIDE SEQUENCE</scope>
</reference>
<keyword evidence="1" id="KW-0472">Membrane</keyword>
<keyword evidence="1" id="KW-1133">Transmembrane helix</keyword>
<evidence type="ECO:0000313" key="2">
    <source>
        <dbReference type="EMBL" id="CAD8194729.1"/>
    </source>
</evidence>
<organism evidence="2 3">
    <name type="scientific">Paramecium octaurelia</name>
    <dbReference type="NCBI Taxonomy" id="43137"/>
    <lineage>
        <taxon>Eukaryota</taxon>
        <taxon>Sar</taxon>
        <taxon>Alveolata</taxon>
        <taxon>Ciliophora</taxon>
        <taxon>Intramacronucleata</taxon>
        <taxon>Oligohymenophorea</taxon>
        <taxon>Peniculida</taxon>
        <taxon>Parameciidae</taxon>
        <taxon>Paramecium</taxon>
    </lineage>
</organism>
<keyword evidence="3" id="KW-1185">Reference proteome</keyword>